<protein>
    <submittedName>
        <fullName evidence="1">Uncharacterized protein</fullName>
    </submittedName>
</protein>
<evidence type="ECO:0000313" key="1">
    <source>
        <dbReference type="EMBL" id="EAR30118.1"/>
    </source>
</evidence>
<name>A4C3I6_9GAMM</name>
<reference evidence="1 2" key="1">
    <citation type="submission" date="2006-02" db="EMBL/GenBank/DDBJ databases">
        <authorList>
            <person name="Moran M.A."/>
            <person name="Kjelleberg S."/>
            <person name="Egan S."/>
            <person name="Saunders N."/>
            <person name="Thomas T."/>
            <person name="Ferriera S."/>
            <person name="Johnson J."/>
            <person name="Kravitz S."/>
            <person name="Halpern A."/>
            <person name="Remington K."/>
            <person name="Beeson K."/>
            <person name="Tran B."/>
            <person name="Rogers Y.-H."/>
            <person name="Friedman R."/>
            <person name="Venter J.C."/>
        </authorList>
    </citation>
    <scope>NUCLEOTIDE SEQUENCE [LARGE SCALE GENOMIC DNA]</scope>
    <source>
        <strain evidence="1 2">D2</strain>
    </source>
</reference>
<organism evidence="1 2">
    <name type="scientific">Pseudoalteromonas tunicata D2</name>
    <dbReference type="NCBI Taxonomy" id="87626"/>
    <lineage>
        <taxon>Bacteria</taxon>
        <taxon>Pseudomonadati</taxon>
        <taxon>Pseudomonadota</taxon>
        <taxon>Gammaproteobacteria</taxon>
        <taxon>Alteromonadales</taxon>
        <taxon>Pseudoalteromonadaceae</taxon>
        <taxon>Pseudoalteromonas</taxon>
    </lineage>
</organism>
<evidence type="ECO:0000313" key="2">
    <source>
        <dbReference type="Proteomes" id="UP000006201"/>
    </source>
</evidence>
<dbReference type="Proteomes" id="UP000006201">
    <property type="component" value="Unassembled WGS sequence"/>
</dbReference>
<gene>
    <name evidence="1" type="ORF">PTD2_01076</name>
</gene>
<proteinExistence type="predicted"/>
<dbReference type="AlphaFoldDB" id="A4C3I6"/>
<dbReference type="EMBL" id="AAOH01000001">
    <property type="protein sequence ID" value="EAR30118.1"/>
    <property type="molecule type" value="Genomic_DNA"/>
</dbReference>
<sequence length="213" mass="25007">MSGCSFTGKFNESIVSAGAASWKIQPLAVRQSYPEWFQSVYLTAEMQTSEIKSWQLYVLSDETLNDIAHLAYAEIRYREGKETKVHEFPLYLVQTQLPDDEHKGYRYTYQFGNETDGFYSNYLTRRFSYQVSPIDVHYLQPYFRSDQIKTNTISVEYGILPEYGPKTVGELMRSMFHLRQKDWQKFCQDPVYIYSKSTACGDVKITEMDNRIF</sequence>
<accession>A4C3I6</accession>
<keyword evidence="2" id="KW-1185">Reference proteome</keyword>
<dbReference type="HOGENOM" id="CLU_1293410_0_0_6"/>
<comment type="caution">
    <text evidence="1">The sequence shown here is derived from an EMBL/GenBank/DDBJ whole genome shotgun (WGS) entry which is preliminary data.</text>
</comment>